<protein>
    <submittedName>
        <fullName evidence="12 13">Prominin-1-A isoform X1</fullName>
    </submittedName>
</protein>
<dbReference type="InterPro" id="IPR008795">
    <property type="entry name" value="Prominin"/>
</dbReference>
<dbReference type="Proteomes" id="UP000515154">
    <property type="component" value="Linkage group LG4"/>
</dbReference>
<evidence type="ECO:0000256" key="3">
    <source>
        <dbReference type="ARBA" id="ARBA00022692"/>
    </source>
</evidence>
<feature type="transmembrane region" description="Helical" evidence="9">
    <location>
        <begin position="96"/>
        <end position="129"/>
    </location>
</feature>
<feature type="transmembrane region" description="Helical" evidence="9">
    <location>
        <begin position="150"/>
        <end position="172"/>
    </location>
</feature>
<comment type="similarity">
    <text evidence="2">Belongs to the prominin family.</text>
</comment>
<evidence type="ECO:0000256" key="1">
    <source>
        <dbReference type="ARBA" id="ARBA00004141"/>
    </source>
</evidence>
<evidence type="ECO:0000256" key="9">
    <source>
        <dbReference type="SAM" id="Phobius"/>
    </source>
</evidence>
<accession>A0A7E6EQK8</accession>
<evidence type="ECO:0000256" key="2">
    <source>
        <dbReference type="ARBA" id="ARBA00006058"/>
    </source>
</evidence>
<proteinExistence type="inferred from homology"/>
<dbReference type="RefSeq" id="XP_036357936.1">
    <property type="nucleotide sequence ID" value="XM_036502043.1"/>
</dbReference>
<feature type="compositionally biased region" description="Basic and acidic residues" evidence="8">
    <location>
        <begin position="886"/>
        <end position="897"/>
    </location>
</feature>
<evidence type="ECO:0000256" key="4">
    <source>
        <dbReference type="ARBA" id="ARBA00022989"/>
    </source>
</evidence>
<dbReference type="AlphaFoldDB" id="A0A7E6EQK8"/>
<feature type="region of interest" description="Disordered" evidence="8">
    <location>
        <begin position="885"/>
        <end position="907"/>
    </location>
</feature>
<evidence type="ECO:0000313" key="13">
    <source>
        <dbReference type="RefSeq" id="XP_036357937.1"/>
    </source>
</evidence>
<dbReference type="PANTHER" id="PTHR22730:SF1">
    <property type="entry name" value="PROMININ-LIKE PROTEIN"/>
    <property type="match status" value="1"/>
</dbReference>
<sequence length="907" mass="103212">MERKGIKSVAVPCSVLLLWILIAFSLVDHSFAQNSSQQHRNEEKSMEKGMSFLFIMTKQFLEVIQPHKIYEKYDVHRLASDNAYQNKELNDVKKIVLYFIGYSICVAIGILFIILIPLIGCCLCCCRCCNRCGGRHMKYDPKNARYKRRTYVTCLVILNTIILFAVVCTFITNELYKKSFIDNTGVVQDLSKTTNTLQSYVDQSIKDIKTITRTETKSLEKKILKEVDDAGNRTLELLDKSVNATSLLNKVEVFGEEIKDLRNSVSNLSHSLNNLTVLGQTLESNLTNIKQQIQLQNCTNCNEIKNYVKNTEVVANFSKLDSQKAMLTKLDKALNISHLAVEAREKFADISTNISSIMEKNKKNVQKRLTEVTDNVDSALKKLDKSKEDIPLDQLTNIINDAEEYRRAHVDYVNIPWYIGLGAASILLLIVIFIYLGILFGLCGERHGENSNCCNKNVAANFLLTAVGFFFLFSWILMILVIVYFVLGGVLYTEGCRYIDRSHPQRLQPFLSPFNTSYTFENQVVGIRAYQILENCGKNYSLFNAIGLDRNITNSVIDINELNKALKNLSNKEIKIDKVSLITPELQNKLDIFKDPKSFHINISEYEEELHKISNEKLGKKILQNDLQVLAHNLSLVSNGALNDTAKVLMQIHDVTYLAMVEEKNRLKKSLDEVNQKMNITEHLDDLIRDINETENEINKNGTKIISVVLKIVIKNISTIVVDSIEMVANKLMDNVGHCEPLYRSVFDISDTVCITFLNPLNGFWFSLGWAVIFFLPTIIFATKLASLYRCQYKRDPAHDDESYSDGENYNHIPLSRVSLGKSGPQGMSKSTYDDPPSNKYHPLPHSHYSYGVPANQSNHYPVYPPPSYPENNTYPHLKLTVWETEDSRARRSKNEPEPLLSPNSDV</sequence>
<evidence type="ECO:0000313" key="11">
    <source>
        <dbReference type="Proteomes" id="UP000515154"/>
    </source>
</evidence>
<feature type="transmembrane region" description="Helical" evidence="9">
    <location>
        <begin position="462"/>
        <end position="487"/>
    </location>
</feature>
<dbReference type="RefSeq" id="XP_036357937.1">
    <property type="nucleotide sequence ID" value="XM_036502044.1"/>
</dbReference>
<keyword evidence="10" id="KW-0732">Signal</keyword>
<feature type="region of interest" description="Disordered" evidence="8">
    <location>
        <begin position="799"/>
        <end position="839"/>
    </location>
</feature>
<comment type="subcellular location">
    <subcellularLocation>
        <location evidence="1">Membrane</location>
        <topology evidence="1">Multi-pass membrane protein</topology>
    </subcellularLocation>
</comment>
<name>A0A7E6EQK8_9MOLL</name>
<evidence type="ECO:0000256" key="8">
    <source>
        <dbReference type="SAM" id="MobiDB-lite"/>
    </source>
</evidence>
<evidence type="ECO:0000256" key="7">
    <source>
        <dbReference type="SAM" id="Coils"/>
    </source>
</evidence>
<evidence type="ECO:0000256" key="5">
    <source>
        <dbReference type="ARBA" id="ARBA00023136"/>
    </source>
</evidence>
<dbReference type="GO" id="GO:0016020">
    <property type="term" value="C:membrane"/>
    <property type="evidence" value="ECO:0007669"/>
    <property type="project" value="UniProtKB-SubCell"/>
</dbReference>
<evidence type="ECO:0000256" key="10">
    <source>
        <dbReference type="SAM" id="SignalP"/>
    </source>
</evidence>
<feature type="transmembrane region" description="Helical" evidence="9">
    <location>
        <begin position="417"/>
        <end position="442"/>
    </location>
</feature>
<organism evidence="11 12">
    <name type="scientific">Octopus sinensis</name>
    <name type="common">East Asian common octopus</name>
    <dbReference type="NCBI Taxonomy" id="2607531"/>
    <lineage>
        <taxon>Eukaryota</taxon>
        <taxon>Metazoa</taxon>
        <taxon>Spiralia</taxon>
        <taxon>Lophotrochozoa</taxon>
        <taxon>Mollusca</taxon>
        <taxon>Cephalopoda</taxon>
        <taxon>Coleoidea</taxon>
        <taxon>Octopodiformes</taxon>
        <taxon>Octopoda</taxon>
        <taxon>Incirrata</taxon>
        <taxon>Octopodidae</taxon>
        <taxon>Octopus</taxon>
    </lineage>
</organism>
<keyword evidence="11" id="KW-1185">Reference proteome</keyword>
<evidence type="ECO:0000313" key="12">
    <source>
        <dbReference type="RefSeq" id="XP_036357936.1"/>
    </source>
</evidence>
<feature type="transmembrane region" description="Helical" evidence="9">
    <location>
        <begin position="764"/>
        <end position="786"/>
    </location>
</feature>
<feature type="signal peptide" evidence="10">
    <location>
        <begin position="1"/>
        <end position="32"/>
    </location>
</feature>
<keyword evidence="3 9" id="KW-0812">Transmembrane</keyword>
<reference evidence="12 13" key="1">
    <citation type="submission" date="2025-08" db="UniProtKB">
        <authorList>
            <consortium name="RefSeq"/>
        </authorList>
    </citation>
    <scope>IDENTIFICATION</scope>
</reference>
<evidence type="ECO:0000256" key="6">
    <source>
        <dbReference type="ARBA" id="ARBA00023180"/>
    </source>
</evidence>
<keyword evidence="4 9" id="KW-1133">Transmembrane helix</keyword>
<feature type="coiled-coil region" evidence="7">
    <location>
        <begin position="362"/>
        <end position="389"/>
    </location>
</feature>
<feature type="chain" id="PRO_5045019819" evidence="10">
    <location>
        <begin position="33"/>
        <end position="907"/>
    </location>
</feature>
<keyword evidence="7" id="KW-0175">Coiled coil</keyword>
<gene>
    <name evidence="12 13" type="primary">LOC115210705</name>
</gene>
<keyword evidence="5 9" id="KW-0472">Membrane</keyword>
<dbReference type="Pfam" id="PF05478">
    <property type="entry name" value="Prominin"/>
    <property type="match status" value="1"/>
</dbReference>
<keyword evidence="6" id="KW-0325">Glycoprotein</keyword>
<dbReference type="PANTHER" id="PTHR22730">
    <property type="entry name" value="PROMININ PROM PROTEIN"/>
    <property type="match status" value="1"/>
</dbReference>
<feature type="coiled-coil region" evidence="7">
    <location>
        <begin position="657"/>
        <end position="704"/>
    </location>
</feature>